<keyword evidence="3" id="KW-1185">Reference proteome</keyword>
<evidence type="ECO:0000313" key="2">
    <source>
        <dbReference type="EMBL" id="EHL10117.1"/>
    </source>
</evidence>
<organism evidence="2 3">
    <name type="scientific">Oribacterium parvum ACB1</name>
    <dbReference type="NCBI Taxonomy" id="796943"/>
    <lineage>
        <taxon>Bacteria</taxon>
        <taxon>Bacillati</taxon>
        <taxon>Bacillota</taxon>
        <taxon>Clostridia</taxon>
        <taxon>Lachnospirales</taxon>
        <taxon>Lachnospiraceae</taxon>
        <taxon>Oribacterium</taxon>
    </lineage>
</organism>
<dbReference type="SUPFAM" id="SSF51735">
    <property type="entry name" value="NAD(P)-binding Rossmann-fold domains"/>
    <property type="match status" value="1"/>
</dbReference>
<dbReference type="InterPro" id="IPR016040">
    <property type="entry name" value="NAD(P)-bd_dom"/>
</dbReference>
<dbReference type="HOGENOM" id="CLU_007383_1_7_9"/>
<dbReference type="NCBIfam" id="TIGR02622">
    <property type="entry name" value="CDP_4_6_dhtase"/>
    <property type="match status" value="1"/>
</dbReference>
<evidence type="ECO:0000313" key="3">
    <source>
        <dbReference type="Proteomes" id="UP000018461"/>
    </source>
</evidence>
<gene>
    <name evidence="2" type="ORF">HMPREF9625_01117</name>
</gene>
<dbReference type="Pfam" id="PF16363">
    <property type="entry name" value="GDP_Man_Dehyd"/>
    <property type="match status" value="1"/>
</dbReference>
<dbReference type="AlphaFoldDB" id="G9WP34"/>
<name>G9WP34_9FIRM</name>
<dbReference type="STRING" id="796943.HMPREF9625_01117"/>
<dbReference type="Proteomes" id="UP000018461">
    <property type="component" value="Unassembled WGS sequence"/>
</dbReference>
<reference evidence="2" key="1">
    <citation type="submission" date="2011-08" db="EMBL/GenBank/DDBJ databases">
        <authorList>
            <consortium name="The Broad Institute Genome Sequencing Platform"/>
            <person name="Earl A."/>
            <person name="Ward D."/>
            <person name="Feldgarden M."/>
            <person name="Gevers D."/>
            <person name="Sizova M."/>
            <person name="Hazen A."/>
            <person name="Epstein S."/>
            <person name="Young S.K."/>
            <person name="Zeng Q."/>
            <person name="Gargeya S."/>
            <person name="Fitzgerald M."/>
            <person name="Haas B."/>
            <person name="Abouelleil A."/>
            <person name="Alvarado L."/>
            <person name="Arachchi H.M."/>
            <person name="Berlin A."/>
            <person name="Brown A."/>
            <person name="Chapman S.B."/>
            <person name="Chen Z."/>
            <person name="Dunbar C."/>
            <person name="Freedman E."/>
            <person name="Gearin G."/>
            <person name="Gellesch M."/>
            <person name="Goldberg J."/>
            <person name="Griggs A."/>
            <person name="Gujja S."/>
            <person name="Heiman D."/>
            <person name="Howarth C."/>
            <person name="Larson L."/>
            <person name="Lui A."/>
            <person name="MacDonald P.J.P."/>
            <person name="Montmayeur A."/>
            <person name="Murphy C."/>
            <person name="Neiman D."/>
            <person name="Pearson M."/>
            <person name="Priest M."/>
            <person name="Roberts A."/>
            <person name="Saif S."/>
            <person name="Shea T."/>
            <person name="Shenoy N."/>
            <person name="Sisk P."/>
            <person name="Stolte C."/>
            <person name="Sykes S."/>
            <person name="Wortman J."/>
            <person name="Nusbaum C."/>
            <person name="Birren B."/>
        </authorList>
    </citation>
    <scope>NUCLEOTIDE SEQUENCE</scope>
    <source>
        <strain evidence="2">ACB1</strain>
    </source>
</reference>
<accession>G9WP34</accession>
<dbReference type="PANTHER" id="PTHR43000">
    <property type="entry name" value="DTDP-D-GLUCOSE 4,6-DEHYDRATASE-RELATED"/>
    <property type="match status" value="1"/>
</dbReference>
<dbReference type="PATRIC" id="fig|796943.3.peg.1550"/>
<dbReference type="Gene3D" id="3.90.25.10">
    <property type="entry name" value="UDP-galactose 4-epimerase, domain 1"/>
    <property type="match status" value="1"/>
</dbReference>
<dbReference type="Gene3D" id="3.40.50.720">
    <property type="entry name" value="NAD(P)-binding Rossmann-like Domain"/>
    <property type="match status" value="1"/>
</dbReference>
<feature type="domain" description="NAD(P)-binding" evidence="1">
    <location>
        <begin position="16"/>
        <end position="207"/>
    </location>
</feature>
<sequence>MNFQDLKEFYAGKRVFVTGHTGFKGSWLCLLLELLGAKVYGYALDAEEGELFSILYPNLTTFSSAEEDSKRKKGNDSKKDKSLAEEEERIQSFTGDVRNYEQLRSILQWAKPEIVFHLAAQPLVRESYLYPRETYETNVMGTVNLLEAVRFTPSVQSVLNVTTDKVYENHDMEHHAFTEEEKLDGFDPYSNSKSCSEILTHSYKKSFFTEADGKRKKGAILPRISTARAGNVIGGGDFAKDRIIPDCVRASVDAKPIGIRNPYSVRPYEHVLEPLAVYLEIAARQAGFVKGLCPEDFSLEKGKDFAGYYNVGPDREDAITTGELAGLFVEFWGGRARWKNMAEKDAPHEAGYLQLNTNKLRRTFQWEPRYTVKEAVKETVSWYKAWANGEDMRAFSIKQIETFFDRIQG</sequence>
<proteinExistence type="predicted"/>
<comment type="caution">
    <text evidence="2">The sequence shown here is derived from an EMBL/GenBank/DDBJ whole genome shotgun (WGS) entry which is preliminary data.</text>
</comment>
<dbReference type="InterPro" id="IPR013445">
    <property type="entry name" value="CDP_4_6_deHydtase"/>
</dbReference>
<dbReference type="InterPro" id="IPR036291">
    <property type="entry name" value="NAD(P)-bd_dom_sf"/>
</dbReference>
<dbReference type="EMBL" id="AFZC02000003">
    <property type="protein sequence ID" value="EHL10117.1"/>
    <property type="molecule type" value="Genomic_DNA"/>
</dbReference>
<protein>
    <submittedName>
        <fullName evidence="2">CDP-glucose 4,6-dehydratase</fullName>
    </submittedName>
</protein>
<dbReference type="RefSeq" id="WP_009534973.1">
    <property type="nucleotide sequence ID" value="NZ_KE148312.1"/>
</dbReference>
<reference evidence="2" key="2">
    <citation type="submission" date="2013-03" db="EMBL/GenBank/DDBJ databases">
        <title>The Genome Sequence of Oribacterium sp. ACB1.</title>
        <authorList>
            <consortium name="The Broad Institute Genomics Platform"/>
            <consortium name="The Broad Institute Genome Sequencing Center for Infectious Disease"/>
            <person name="Earl A."/>
            <person name="Ward D."/>
            <person name="Feldgarden M."/>
            <person name="Gevers D."/>
            <person name="Sizova M."/>
            <person name="Hazen A."/>
            <person name="Epstein S."/>
            <person name="Walker B."/>
            <person name="Young S."/>
            <person name="Zeng Q."/>
            <person name="Gargeya S."/>
            <person name="Fitzgerald M."/>
            <person name="Haas B."/>
            <person name="Abouelleil A."/>
            <person name="Allen A.W."/>
            <person name="Alvarado L."/>
            <person name="Arachchi H.M."/>
            <person name="Berlin A.M."/>
            <person name="Chapman S.B."/>
            <person name="Gainer-Dewar J."/>
            <person name="Goldberg J."/>
            <person name="Griggs A."/>
            <person name="Gujja S."/>
            <person name="Hansen M."/>
            <person name="Howarth C."/>
            <person name="Imamovic A."/>
            <person name="Ireland A."/>
            <person name="Larimer J."/>
            <person name="McCowan C."/>
            <person name="Murphy C."/>
            <person name="Pearson M."/>
            <person name="Poon T.W."/>
            <person name="Priest M."/>
            <person name="Roberts A."/>
            <person name="Saif S."/>
            <person name="Shea T."/>
            <person name="Sisk P."/>
            <person name="Sykes S."/>
            <person name="Wortman J."/>
            <person name="Nusbaum C."/>
            <person name="Birren B."/>
        </authorList>
    </citation>
    <scope>NUCLEOTIDE SEQUENCE [LARGE SCALE GENOMIC DNA]</scope>
    <source>
        <strain evidence="2">ACB1</strain>
    </source>
</reference>
<evidence type="ECO:0000259" key="1">
    <source>
        <dbReference type="Pfam" id="PF16363"/>
    </source>
</evidence>